<gene>
    <name evidence="3" type="ORF">LY89DRAFT_587813</name>
</gene>
<dbReference type="InterPro" id="IPR056144">
    <property type="entry name" value="DUF7727"/>
</dbReference>
<reference evidence="3 4" key="1">
    <citation type="submission" date="2015-10" db="EMBL/GenBank/DDBJ databases">
        <title>Full genome of DAOMC 229536 Phialocephala scopiformis, a fungal endophyte of spruce producing the potent anti-insectan compound rugulosin.</title>
        <authorList>
            <consortium name="DOE Joint Genome Institute"/>
            <person name="Walker A.K."/>
            <person name="Frasz S.L."/>
            <person name="Seifert K.A."/>
            <person name="Miller J.D."/>
            <person name="Mondo S.J."/>
            <person name="Labutti K."/>
            <person name="Lipzen A."/>
            <person name="Dockter R."/>
            <person name="Kennedy M."/>
            <person name="Grigoriev I.V."/>
            <person name="Spatafora J.W."/>
        </authorList>
    </citation>
    <scope>NUCLEOTIDE SEQUENCE [LARGE SCALE GENOMIC DNA]</scope>
    <source>
        <strain evidence="3 4">CBS 120377</strain>
    </source>
</reference>
<dbReference type="PANTHER" id="PTHR40629">
    <property type="entry name" value="PRO41 PROTEIN"/>
    <property type="match status" value="1"/>
</dbReference>
<keyword evidence="1" id="KW-0472">Membrane</keyword>
<dbReference type="Pfam" id="PF24853">
    <property type="entry name" value="DUF7727"/>
    <property type="match status" value="1"/>
</dbReference>
<dbReference type="RefSeq" id="XP_018069570.1">
    <property type="nucleotide sequence ID" value="XM_018209450.1"/>
</dbReference>
<dbReference type="PANTHER" id="PTHR40629:SF1">
    <property type="entry name" value="PRO41 PROTEIN"/>
    <property type="match status" value="1"/>
</dbReference>
<keyword evidence="1" id="KW-1133">Transmembrane helix</keyword>
<accession>A0A194X4W3</accession>
<evidence type="ECO:0000259" key="2">
    <source>
        <dbReference type="Pfam" id="PF24853"/>
    </source>
</evidence>
<feature type="transmembrane region" description="Helical" evidence="1">
    <location>
        <begin position="52"/>
        <end position="71"/>
    </location>
</feature>
<evidence type="ECO:0000313" key="3">
    <source>
        <dbReference type="EMBL" id="KUJ15215.1"/>
    </source>
</evidence>
<organism evidence="3 4">
    <name type="scientific">Mollisia scopiformis</name>
    <name type="common">Conifer needle endophyte fungus</name>
    <name type="synonym">Phialocephala scopiformis</name>
    <dbReference type="NCBI Taxonomy" id="149040"/>
    <lineage>
        <taxon>Eukaryota</taxon>
        <taxon>Fungi</taxon>
        <taxon>Dikarya</taxon>
        <taxon>Ascomycota</taxon>
        <taxon>Pezizomycotina</taxon>
        <taxon>Leotiomycetes</taxon>
        <taxon>Helotiales</taxon>
        <taxon>Mollisiaceae</taxon>
        <taxon>Mollisia</taxon>
    </lineage>
</organism>
<feature type="transmembrane region" description="Helical" evidence="1">
    <location>
        <begin position="12"/>
        <end position="32"/>
    </location>
</feature>
<sequence length="139" mass="15648">MARLIKMHLARLIVLSAATYQIAAALEGFFWPKIFWDFMTDNLNGLVKPVPALQMINLLFGIGIIVLELPLGVIANTWLQRSVRFRVFILILSSFASVLLYQGTDPAIYHLIGASLYLWAHYTGEKMSFLAENVTEDTS</sequence>
<protein>
    <recommendedName>
        <fullName evidence="2">DUF7727 domain-containing protein</fullName>
    </recommendedName>
</protein>
<evidence type="ECO:0000256" key="1">
    <source>
        <dbReference type="SAM" id="Phobius"/>
    </source>
</evidence>
<evidence type="ECO:0000313" key="4">
    <source>
        <dbReference type="Proteomes" id="UP000070700"/>
    </source>
</evidence>
<dbReference type="GeneID" id="28819176"/>
<proteinExistence type="predicted"/>
<keyword evidence="4" id="KW-1185">Reference proteome</keyword>
<name>A0A194X4W3_MOLSC</name>
<feature type="domain" description="DUF7727" evidence="2">
    <location>
        <begin position="1"/>
        <end position="125"/>
    </location>
</feature>
<dbReference type="EMBL" id="KQ947418">
    <property type="protein sequence ID" value="KUJ15215.1"/>
    <property type="molecule type" value="Genomic_DNA"/>
</dbReference>
<dbReference type="OrthoDB" id="2110422at2759"/>
<dbReference type="KEGG" id="psco:LY89DRAFT_587813"/>
<keyword evidence="1" id="KW-0812">Transmembrane</keyword>
<dbReference type="InParanoid" id="A0A194X4W3"/>
<dbReference type="AlphaFoldDB" id="A0A194X4W3"/>
<feature type="transmembrane region" description="Helical" evidence="1">
    <location>
        <begin position="83"/>
        <end position="101"/>
    </location>
</feature>
<dbReference type="Proteomes" id="UP000070700">
    <property type="component" value="Unassembled WGS sequence"/>
</dbReference>